<dbReference type="EMBL" id="UHDO01000001">
    <property type="protein sequence ID" value="SUM45226.1"/>
    <property type="molecule type" value="Genomic_DNA"/>
</dbReference>
<dbReference type="Proteomes" id="UP000254047">
    <property type="component" value="Unassembled WGS sequence"/>
</dbReference>
<evidence type="ECO:0000313" key="5">
    <source>
        <dbReference type="Proteomes" id="UP000297598"/>
    </source>
</evidence>
<dbReference type="CDD" id="cd08566">
    <property type="entry name" value="GDPD_AtGDE_like"/>
    <property type="match status" value="1"/>
</dbReference>
<dbReference type="InterPro" id="IPR017946">
    <property type="entry name" value="PLC-like_Pdiesterase_TIM-brl"/>
</dbReference>
<reference evidence="3 5" key="2">
    <citation type="submission" date="2019-04" db="EMBL/GenBank/DDBJ databases">
        <title>Genomic characterization of Staphylococcus petrasii strains.</title>
        <authorList>
            <person name="Vrbovska V."/>
            <person name="Kovarovic V."/>
            <person name="Maslanova I."/>
            <person name="Indrakova A."/>
            <person name="Petras P."/>
            <person name="Sedo O."/>
            <person name="Svec P."/>
            <person name="Fisarova L."/>
            <person name="Sedlacek I."/>
            <person name="Doskar J."/>
            <person name="Pantucek R."/>
        </authorList>
    </citation>
    <scope>NUCLEOTIDE SEQUENCE [LARGE SCALE GENOMIC DNA]</scope>
    <source>
        <strain evidence="3 5">P5404</strain>
    </source>
</reference>
<evidence type="ECO:0000313" key="2">
    <source>
        <dbReference type="EMBL" id="SUM45226.1"/>
    </source>
</evidence>
<dbReference type="PANTHER" id="PTHR46211:SF14">
    <property type="entry name" value="GLYCEROPHOSPHODIESTER PHOSPHODIESTERASE"/>
    <property type="match status" value="1"/>
</dbReference>
<evidence type="ECO:0000259" key="1">
    <source>
        <dbReference type="Pfam" id="PF16387"/>
    </source>
</evidence>
<accession>A0A380G424</accession>
<dbReference type="Gene3D" id="3.20.20.190">
    <property type="entry name" value="Phosphatidylinositol (PI) phosphodiesterase"/>
    <property type="match status" value="1"/>
</dbReference>
<evidence type="ECO:0000313" key="4">
    <source>
        <dbReference type="Proteomes" id="UP000254047"/>
    </source>
</evidence>
<dbReference type="PANTHER" id="PTHR46211">
    <property type="entry name" value="GLYCEROPHOSPHORYL DIESTER PHOSPHODIESTERASE"/>
    <property type="match status" value="1"/>
</dbReference>
<dbReference type="AlphaFoldDB" id="A0A380G424"/>
<name>A0A380G424_9STAP</name>
<dbReference type="InterPro" id="IPR032160">
    <property type="entry name" value="DUF4996"/>
</dbReference>
<dbReference type="GO" id="GO:0008081">
    <property type="term" value="F:phosphoric diester hydrolase activity"/>
    <property type="evidence" value="ECO:0007669"/>
    <property type="project" value="InterPro"/>
</dbReference>
<dbReference type="EMBL" id="SRLS01000006">
    <property type="protein sequence ID" value="TGE17943.1"/>
    <property type="molecule type" value="Genomic_DNA"/>
</dbReference>
<organism evidence="2 4">
    <name type="scientific">Staphylococcus petrasii</name>
    <dbReference type="NCBI Taxonomy" id="1276936"/>
    <lineage>
        <taxon>Bacteria</taxon>
        <taxon>Bacillati</taxon>
        <taxon>Bacillota</taxon>
        <taxon>Bacilli</taxon>
        <taxon>Bacillales</taxon>
        <taxon>Staphylococcaceae</taxon>
        <taxon>Staphylococcus</taxon>
    </lineage>
</organism>
<dbReference type="Proteomes" id="UP000297598">
    <property type="component" value="Unassembled WGS sequence"/>
</dbReference>
<reference evidence="2 4" key="1">
    <citation type="submission" date="2018-06" db="EMBL/GenBank/DDBJ databases">
        <authorList>
            <consortium name="Pathogen Informatics"/>
            <person name="Doyle S."/>
        </authorList>
    </citation>
    <scope>NUCLEOTIDE SEQUENCE [LARGE SCALE GENOMIC DNA]</scope>
    <source>
        <strain evidence="2 4">NCTC13830</strain>
    </source>
</reference>
<dbReference type="SUPFAM" id="SSF51695">
    <property type="entry name" value="PLC-like phosphodiesterases"/>
    <property type="match status" value="1"/>
</dbReference>
<dbReference type="OrthoDB" id="1854250at2"/>
<evidence type="ECO:0000313" key="3">
    <source>
        <dbReference type="EMBL" id="TGE17943.1"/>
    </source>
</evidence>
<protein>
    <submittedName>
        <fullName evidence="3">Glycerophosphodiester phosphodiesterase family protein</fullName>
    </submittedName>
    <submittedName>
        <fullName evidence="2">Membrane domain of membrane-anchored glycerophosphoryl diester phosphodiesterase</fullName>
    </submittedName>
</protein>
<keyword evidence="5" id="KW-1185">Reference proteome</keyword>
<feature type="domain" description="DUF4996" evidence="1">
    <location>
        <begin position="168"/>
        <end position="275"/>
    </location>
</feature>
<dbReference type="GO" id="GO:0006629">
    <property type="term" value="P:lipid metabolic process"/>
    <property type="evidence" value="ECO:0007669"/>
    <property type="project" value="InterPro"/>
</dbReference>
<gene>
    <name evidence="3" type="ORF">BJR09_05340</name>
    <name evidence="2" type="ORF">NCTC13830_02647</name>
</gene>
<sequence length="280" mass="32181">MTYRHRLDKLLLSDKPLLVSHQGMAGGNIVNNSMAAFENAIKQGASFIELDITKTLDDVFYIMHVNEEPIRIHSDKLIKEMTSEEVEQHQLLNMNMQPVTNVPKLRDIMNGFTKYPDIMLHIDHITKWDSLILNELNHYQSQLSQFIIKIDIDSPSTVEAICNHETPFMTIFIVKNIEEVDVALQLIDKVNVVGLEFVFEHEDDTHIQPSVINKVKALGLFTLANSMRLNEETTINAELDDDISLLDHPDKGWGKLLAMNFDMIQTDWILPLKQYIESKQ</sequence>
<proteinExistence type="predicted"/>
<dbReference type="RefSeq" id="WP_103298359.1">
    <property type="nucleotide sequence ID" value="NZ_PPQT01000075.1"/>
</dbReference>
<dbReference type="Pfam" id="PF16387">
    <property type="entry name" value="DUF4996"/>
    <property type="match status" value="1"/>
</dbReference>